<dbReference type="Gene3D" id="1.10.150.20">
    <property type="entry name" value="5' to 3' exonuclease, C-terminal subdomain"/>
    <property type="match status" value="2"/>
</dbReference>
<feature type="binding site" evidence="14">
    <location>
        <position position="432"/>
    </location>
    <ligand>
        <name>Zn(2+)</name>
        <dbReference type="ChEBI" id="CHEBI:29105"/>
    </ligand>
</feature>
<dbReference type="PANTHER" id="PTHR23389:SF9">
    <property type="entry name" value="DNA LIGASE"/>
    <property type="match status" value="1"/>
</dbReference>
<dbReference type="Proteomes" id="UP000233387">
    <property type="component" value="Unassembled WGS sequence"/>
</dbReference>
<dbReference type="SUPFAM" id="SSF47781">
    <property type="entry name" value="RuvA domain 2-like"/>
    <property type="match status" value="1"/>
</dbReference>
<feature type="binding site" evidence="14">
    <location>
        <position position="290"/>
    </location>
    <ligand>
        <name>NAD(+)</name>
        <dbReference type="ChEBI" id="CHEBI:57540"/>
    </ligand>
</feature>
<comment type="cofactor">
    <cofactor evidence="14">
        <name>Mg(2+)</name>
        <dbReference type="ChEBI" id="CHEBI:18420"/>
    </cofactor>
    <cofactor evidence="14">
        <name>Mn(2+)</name>
        <dbReference type="ChEBI" id="CHEBI:29035"/>
    </cofactor>
</comment>
<dbReference type="InterPro" id="IPR001357">
    <property type="entry name" value="BRCT_dom"/>
</dbReference>
<feature type="binding site" evidence="14">
    <location>
        <position position="411"/>
    </location>
    <ligand>
        <name>Zn(2+)</name>
        <dbReference type="ChEBI" id="CHEBI:29105"/>
    </ligand>
</feature>
<keyword evidence="9 14" id="KW-0460">Magnesium</keyword>
<evidence type="ECO:0000256" key="4">
    <source>
        <dbReference type="ARBA" id="ARBA00022598"/>
    </source>
</evidence>
<dbReference type="FunFam" id="2.40.50.140:FF:000012">
    <property type="entry name" value="DNA ligase"/>
    <property type="match status" value="1"/>
</dbReference>
<dbReference type="GO" id="GO:0046872">
    <property type="term" value="F:metal ion binding"/>
    <property type="evidence" value="ECO:0007669"/>
    <property type="project" value="UniProtKB-KW"/>
</dbReference>
<dbReference type="GO" id="GO:0006281">
    <property type="term" value="P:DNA repair"/>
    <property type="evidence" value="ECO:0007669"/>
    <property type="project" value="UniProtKB-KW"/>
</dbReference>
<dbReference type="InterPro" id="IPR010994">
    <property type="entry name" value="RuvA_2-like"/>
</dbReference>
<sequence length="671" mass="75914">MTAQEAQKRIAYLTEKINYFNQKYYDEHISEISDYEFDMLLAELIRLENEFPQFRAEDSPTQRIGGTITKEFPTIKHQYPMLSLANTYTEAEVKDFDERIKRFLNTSQAIEYVCELKFDGVSISLIYEKGVFKQAITRGDGVQGDDVTPNIKTIRTLPLKVKANDIPERFEVRGEIFISKEQFEKLNQEREDIGETLFANPRNTASGTIKLQDSAEVARRGLDAYLYFVLGENLPFQTHYEALQALENWGFQVSKTYKLCRNIDEVLEYLHEWEHKRHNLPVETDGVVVKVNSFALQNELGTTAKSPRWAIAYKYKAETASTTLKSITYQVGRTGAITPVAELTPVQLAGTIVKRASLHNANEIERLGLRIGDMVFVEKGGEIIPKVTGIDLSKRPADSMPLQYITHCPECGTALIRKEGEAVHYCPNEKGCPPQIKGKIEHFVQRKAMDISSLGEKIIEQLYQAGLIHNIADLYDLRIEELLPLERMGEKLATKILNNIEESKKVPFERVLFALGIRFVGATVAQKLAEYFGNLEKLQNATLVELLQVPEIGEKIAKSVLAYFQDADNLQIIERLQKAGLQFEMKNALKELKSEKLNGLNFVISGVFEQFSREGLKDEIEKNGGKVLSGISSKVNFLVAGNEAGPSKLEKAQKLGVKVISEQEFLELLKQ</sequence>
<comment type="caution">
    <text evidence="17">The sequence shown here is derived from an EMBL/GenBank/DDBJ whole genome shotgun (WGS) entry which is preliminary data.</text>
</comment>
<dbReference type="Gene3D" id="2.40.50.140">
    <property type="entry name" value="Nucleic acid-binding proteins"/>
    <property type="match status" value="1"/>
</dbReference>
<evidence type="ECO:0000256" key="8">
    <source>
        <dbReference type="ARBA" id="ARBA00022833"/>
    </source>
</evidence>
<dbReference type="RefSeq" id="WP_101358976.1">
    <property type="nucleotide sequence ID" value="NZ_NKXO01000025.1"/>
</dbReference>
<dbReference type="Gene3D" id="1.10.287.610">
    <property type="entry name" value="Helix hairpin bin"/>
    <property type="match status" value="1"/>
</dbReference>
<dbReference type="EMBL" id="NKXO01000025">
    <property type="protein sequence ID" value="PKQ68343.1"/>
    <property type="molecule type" value="Genomic_DNA"/>
</dbReference>
<comment type="catalytic activity">
    <reaction evidence="12 14 15">
        <text>NAD(+) + (deoxyribonucleotide)n-3'-hydroxyl + 5'-phospho-(deoxyribonucleotide)m = (deoxyribonucleotide)n+m + AMP + beta-nicotinamide D-nucleotide.</text>
        <dbReference type="EC" id="6.5.1.2"/>
    </reaction>
</comment>
<evidence type="ECO:0000313" key="17">
    <source>
        <dbReference type="EMBL" id="PKQ68343.1"/>
    </source>
</evidence>
<dbReference type="Pfam" id="PF01653">
    <property type="entry name" value="DNA_ligase_aden"/>
    <property type="match status" value="1"/>
</dbReference>
<dbReference type="PROSITE" id="PS01055">
    <property type="entry name" value="DNA_LIGASE_N1"/>
    <property type="match status" value="1"/>
</dbReference>
<dbReference type="GO" id="GO:0003911">
    <property type="term" value="F:DNA ligase (NAD+) activity"/>
    <property type="evidence" value="ECO:0007669"/>
    <property type="project" value="UniProtKB-UniRule"/>
</dbReference>
<dbReference type="InterPro" id="IPR004149">
    <property type="entry name" value="Znf_DNAligase_C4"/>
</dbReference>
<evidence type="ECO:0000256" key="11">
    <source>
        <dbReference type="ARBA" id="ARBA00023204"/>
    </source>
</evidence>
<protein>
    <recommendedName>
        <fullName evidence="3 14">DNA ligase</fullName>
        <ecNumber evidence="2 14">6.5.1.2</ecNumber>
    </recommendedName>
    <alternativeName>
        <fullName evidence="14">Polydeoxyribonucleotide synthase [NAD(+)]</fullName>
    </alternativeName>
</protein>
<dbReference type="NCBIfam" id="TIGR00575">
    <property type="entry name" value="dnlj"/>
    <property type="match status" value="1"/>
</dbReference>
<dbReference type="SUPFAM" id="SSF52113">
    <property type="entry name" value="BRCT domain"/>
    <property type="match status" value="1"/>
</dbReference>
<dbReference type="PROSITE" id="PS01056">
    <property type="entry name" value="DNA_LIGASE_N2"/>
    <property type="match status" value="1"/>
</dbReference>
<dbReference type="InterPro" id="IPR004150">
    <property type="entry name" value="NAD_DNA_ligase_OB"/>
</dbReference>
<keyword evidence="8 14" id="KW-0862">Zinc</keyword>
<dbReference type="SMART" id="SM00532">
    <property type="entry name" value="LIGANc"/>
    <property type="match status" value="1"/>
</dbReference>
<evidence type="ECO:0000256" key="3">
    <source>
        <dbReference type="ARBA" id="ARBA00013308"/>
    </source>
</evidence>
<feature type="binding site" evidence="14">
    <location>
        <begin position="83"/>
        <end position="84"/>
    </location>
    <ligand>
        <name>NAD(+)</name>
        <dbReference type="ChEBI" id="CHEBI:57540"/>
    </ligand>
</feature>
<keyword evidence="7 14" id="KW-0227">DNA damage</keyword>
<organism evidence="17 18">
    <name type="scientific">Raineya orbicola</name>
    <dbReference type="NCBI Taxonomy" id="2016530"/>
    <lineage>
        <taxon>Bacteria</taxon>
        <taxon>Pseudomonadati</taxon>
        <taxon>Bacteroidota</taxon>
        <taxon>Cytophagia</taxon>
        <taxon>Cytophagales</taxon>
        <taxon>Raineyaceae</taxon>
        <taxon>Raineya</taxon>
    </lineage>
</organism>
<dbReference type="InterPro" id="IPR041663">
    <property type="entry name" value="DisA/LigA_HHH"/>
</dbReference>
<dbReference type="Pfam" id="PF14520">
    <property type="entry name" value="HHH_5"/>
    <property type="match status" value="1"/>
</dbReference>
<dbReference type="InterPro" id="IPR013839">
    <property type="entry name" value="DNAligase_adenylation"/>
</dbReference>
<evidence type="ECO:0000256" key="15">
    <source>
        <dbReference type="RuleBase" id="RU000618"/>
    </source>
</evidence>
<dbReference type="PANTHER" id="PTHR23389">
    <property type="entry name" value="CHROMOSOME TRANSMISSION FIDELITY FACTOR 18"/>
    <property type="match status" value="1"/>
</dbReference>
<dbReference type="Gene3D" id="3.40.50.10190">
    <property type="entry name" value="BRCT domain"/>
    <property type="match status" value="1"/>
</dbReference>
<accession>A0A2N3IDM2</accession>
<dbReference type="Gene3D" id="3.30.470.30">
    <property type="entry name" value="DNA ligase/mRNA capping enzyme"/>
    <property type="match status" value="1"/>
</dbReference>
<dbReference type="Pfam" id="PF03119">
    <property type="entry name" value="DNA_ligase_ZBD"/>
    <property type="match status" value="1"/>
</dbReference>
<evidence type="ECO:0000256" key="10">
    <source>
        <dbReference type="ARBA" id="ARBA00023027"/>
    </source>
</evidence>
<keyword evidence="14" id="KW-0464">Manganese</keyword>
<dbReference type="InterPro" id="IPR018239">
    <property type="entry name" value="DNA_ligase_AS"/>
</dbReference>
<dbReference type="NCBIfam" id="NF005932">
    <property type="entry name" value="PRK07956.1"/>
    <property type="match status" value="1"/>
</dbReference>
<dbReference type="SMART" id="SM00278">
    <property type="entry name" value="HhH1"/>
    <property type="match status" value="4"/>
</dbReference>
<dbReference type="CDD" id="cd00114">
    <property type="entry name" value="LIGANc"/>
    <property type="match status" value="1"/>
</dbReference>
<name>A0A2N3IDM2_9BACT</name>
<feature type="binding site" evidence="14">
    <location>
        <position position="426"/>
    </location>
    <ligand>
        <name>Zn(2+)</name>
        <dbReference type="ChEBI" id="CHEBI:29105"/>
    </ligand>
</feature>
<dbReference type="FunFam" id="1.10.150.20:FF:000007">
    <property type="entry name" value="DNA ligase"/>
    <property type="match status" value="1"/>
</dbReference>
<feature type="binding site" evidence="14">
    <location>
        <position position="408"/>
    </location>
    <ligand>
        <name>Zn(2+)</name>
        <dbReference type="ChEBI" id="CHEBI:29105"/>
    </ligand>
</feature>
<feature type="domain" description="BRCT" evidence="16">
    <location>
        <begin position="592"/>
        <end position="671"/>
    </location>
</feature>
<evidence type="ECO:0000256" key="5">
    <source>
        <dbReference type="ARBA" id="ARBA00022705"/>
    </source>
</evidence>
<dbReference type="Pfam" id="PF00533">
    <property type="entry name" value="BRCT"/>
    <property type="match status" value="1"/>
</dbReference>
<keyword evidence="18" id="KW-1185">Reference proteome</keyword>
<evidence type="ECO:0000256" key="7">
    <source>
        <dbReference type="ARBA" id="ARBA00022763"/>
    </source>
</evidence>
<dbReference type="InterPro" id="IPR012340">
    <property type="entry name" value="NA-bd_OB-fold"/>
</dbReference>
<keyword evidence="5 14" id="KW-0235">DNA replication</keyword>
<dbReference type="InterPro" id="IPR013840">
    <property type="entry name" value="DNAligase_N"/>
</dbReference>
<evidence type="ECO:0000256" key="6">
    <source>
        <dbReference type="ARBA" id="ARBA00022723"/>
    </source>
</evidence>
<dbReference type="OrthoDB" id="9759736at2"/>
<evidence type="ECO:0000313" key="18">
    <source>
        <dbReference type="Proteomes" id="UP000233387"/>
    </source>
</evidence>
<evidence type="ECO:0000256" key="13">
    <source>
        <dbReference type="ARBA" id="ARBA00060881"/>
    </source>
</evidence>
<dbReference type="InterPro" id="IPR003583">
    <property type="entry name" value="Hlx-hairpin-Hlx_DNA-bd_motif"/>
</dbReference>
<dbReference type="GO" id="GO:0003677">
    <property type="term" value="F:DNA binding"/>
    <property type="evidence" value="ECO:0007669"/>
    <property type="project" value="InterPro"/>
</dbReference>
<keyword evidence="10 14" id="KW-0520">NAD</keyword>
<dbReference type="HAMAP" id="MF_01588">
    <property type="entry name" value="DNA_ligase_A"/>
    <property type="match status" value="1"/>
</dbReference>
<evidence type="ECO:0000259" key="16">
    <source>
        <dbReference type="PROSITE" id="PS50172"/>
    </source>
</evidence>
<dbReference type="Gene3D" id="6.20.10.30">
    <property type="match status" value="1"/>
</dbReference>
<evidence type="ECO:0000256" key="12">
    <source>
        <dbReference type="ARBA" id="ARBA00034005"/>
    </source>
</evidence>
<dbReference type="SUPFAM" id="SSF50249">
    <property type="entry name" value="Nucleic acid-binding proteins"/>
    <property type="match status" value="1"/>
</dbReference>
<dbReference type="SUPFAM" id="SSF56091">
    <property type="entry name" value="DNA ligase/mRNA capping enzyme, catalytic domain"/>
    <property type="match status" value="1"/>
</dbReference>
<evidence type="ECO:0000256" key="1">
    <source>
        <dbReference type="ARBA" id="ARBA00004067"/>
    </source>
</evidence>
<evidence type="ECO:0000256" key="2">
    <source>
        <dbReference type="ARBA" id="ARBA00012722"/>
    </source>
</evidence>
<dbReference type="FunFam" id="3.30.470.30:FF:000001">
    <property type="entry name" value="DNA ligase"/>
    <property type="match status" value="1"/>
</dbReference>
<dbReference type="AlphaFoldDB" id="A0A2N3IDM2"/>
<comment type="similarity">
    <text evidence="13 14">Belongs to the NAD-dependent DNA ligase family. LigA subfamily.</text>
</comment>
<dbReference type="InterPro" id="IPR033136">
    <property type="entry name" value="DNA_ligase_CS"/>
</dbReference>
<comment type="function">
    <text evidence="1 14">DNA ligase that catalyzes the formation of phosphodiester linkages between 5'-phosphoryl and 3'-hydroxyl groups in double-stranded DNA using NAD as a coenzyme and as the energy source for the reaction. It is essential for DNA replication and repair of damaged DNA.</text>
</comment>
<dbReference type="InterPro" id="IPR001679">
    <property type="entry name" value="DNA_ligase"/>
</dbReference>
<proteinExistence type="inferred from homology"/>
<dbReference type="InterPro" id="IPR036420">
    <property type="entry name" value="BRCT_dom_sf"/>
</dbReference>
<keyword evidence="11 14" id="KW-0234">DNA repair</keyword>
<feature type="binding site" evidence="14">
    <location>
        <position position="175"/>
    </location>
    <ligand>
        <name>NAD(+)</name>
        <dbReference type="ChEBI" id="CHEBI:57540"/>
    </ligand>
</feature>
<keyword evidence="6 14" id="KW-0479">Metal-binding</keyword>
<dbReference type="SMART" id="SM00292">
    <property type="entry name" value="BRCT"/>
    <property type="match status" value="1"/>
</dbReference>
<reference evidence="17 18" key="1">
    <citation type="submission" date="2017-06" db="EMBL/GenBank/DDBJ databases">
        <title>Raineya orbicola gen. nov., sp. nov. a slightly thermophilic bacterium of the phylum Bacteroidetes and the description of Raineyaceae fam. nov.</title>
        <authorList>
            <person name="Albuquerque L."/>
            <person name="Polonia A.R.M."/>
            <person name="Barroso C."/>
            <person name="Froufe H.J.C."/>
            <person name="Lage O."/>
            <person name="Lobo-Da-Cunha A."/>
            <person name="Egas C."/>
            <person name="Da Costa M.S."/>
        </authorList>
    </citation>
    <scope>NUCLEOTIDE SEQUENCE [LARGE SCALE GENOMIC DNA]</scope>
    <source>
        <strain evidence="17 18">SPSPC-11</strain>
    </source>
</reference>
<gene>
    <name evidence="14" type="primary">ligA</name>
    <name evidence="17" type="ORF">Rain11_1707</name>
</gene>
<dbReference type="PIRSF" id="PIRSF001604">
    <property type="entry name" value="LigA"/>
    <property type="match status" value="1"/>
</dbReference>
<dbReference type="EC" id="6.5.1.2" evidence="2 14"/>
<dbReference type="Pfam" id="PF12826">
    <property type="entry name" value="HHH_2"/>
    <property type="match status" value="1"/>
</dbReference>
<dbReference type="Pfam" id="PF03120">
    <property type="entry name" value="OB_DNA_ligase"/>
    <property type="match status" value="1"/>
</dbReference>
<dbReference type="PROSITE" id="PS50172">
    <property type="entry name" value="BRCT"/>
    <property type="match status" value="1"/>
</dbReference>
<feature type="binding site" evidence="14">
    <location>
        <begin position="34"/>
        <end position="38"/>
    </location>
    <ligand>
        <name>NAD(+)</name>
        <dbReference type="ChEBI" id="CHEBI:57540"/>
    </ligand>
</feature>
<keyword evidence="4 14" id="KW-0436">Ligase</keyword>
<dbReference type="FunFam" id="1.10.150.20:FF:000006">
    <property type="entry name" value="DNA ligase"/>
    <property type="match status" value="1"/>
</dbReference>
<dbReference type="GO" id="GO:0006260">
    <property type="term" value="P:DNA replication"/>
    <property type="evidence" value="ECO:0007669"/>
    <property type="project" value="UniProtKB-KW"/>
</dbReference>
<feature type="binding site" evidence="14">
    <location>
        <position position="138"/>
    </location>
    <ligand>
        <name>NAD(+)</name>
        <dbReference type="ChEBI" id="CHEBI:57540"/>
    </ligand>
</feature>
<evidence type="ECO:0000256" key="9">
    <source>
        <dbReference type="ARBA" id="ARBA00022842"/>
    </source>
</evidence>
<evidence type="ECO:0000256" key="14">
    <source>
        <dbReference type="HAMAP-Rule" id="MF_01588"/>
    </source>
</evidence>
<feature type="binding site" evidence="14">
    <location>
        <position position="115"/>
    </location>
    <ligand>
        <name>NAD(+)</name>
        <dbReference type="ChEBI" id="CHEBI:57540"/>
    </ligand>
</feature>
<dbReference type="GO" id="GO:0005829">
    <property type="term" value="C:cytosol"/>
    <property type="evidence" value="ECO:0007669"/>
    <property type="project" value="TreeGrafter"/>
</dbReference>
<feature type="binding site" evidence="14">
    <location>
        <position position="314"/>
    </location>
    <ligand>
        <name>NAD(+)</name>
        <dbReference type="ChEBI" id="CHEBI:57540"/>
    </ligand>
</feature>
<feature type="active site" description="N6-AMP-lysine intermediate" evidence="14">
    <location>
        <position position="117"/>
    </location>
</feature>